<dbReference type="SUPFAM" id="SSF63737">
    <property type="entry name" value="Leukotriene A4 hydrolase N-terminal domain"/>
    <property type="match status" value="1"/>
</dbReference>
<name>A0A143BP20_9BACT</name>
<evidence type="ECO:0000259" key="12">
    <source>
        <dbReference type="Pfam" id="PF01433"/>
    </source>
</evidence>
<comment type="catalytic activity">
    <reaction evidence="1">
        <text>Release of an N-terminal amino acid, Xaa-|-Yaa- from a peptide, amide or arylamide. Xaa is preferably Ala, but may be most amino acids including Pro (slow action). When a terminal hydrophobic residue is followed by a prolyl residue, the two may be released as an intact Xaa-Pro dipeptide.</text>
        <dbReference type="EC" id="3.4.11.2"/>
    </reaction>
</comment>
<feature type="domain" description="Peptidase M1 membrane alanine aminopeptidase" evidence="12">
    <location>
        <begin position="241"/>
        <end position="439"/>
    </location>
</feature>
<dbReference type="GO" id="GO:0016285">
    <property type="term" value="F:alanyl aminopeptidase activity"/>
    <property type="evidence" value="ECO:0007669"/>
    <property type="project" value="UniProtKB-EC"/>
</dbReference>
<keyword evidence="6" id="KW-0031">Aminopeptidase</keyword>
<dbReference type="EMBL" id="CP011454">
    <property type="protein sequence ID" value="AMW06260.1"/>
    <property type="molecule type" value="Genomic_DNA"/>
</dbReference>
<evidence type="ECO:0000313" key="14">
    <source>
        <dbReference type="EMBL" id="AMW06260.1"/>
    </source>
</evidence>
<dbReference type="AlphaFoldDB" id="A0A143BP20"/>
<sequence>MSSSSAAADTYPKNPNIDALNYAFTLELSDTTDRIAGELALDVRFVGPGVRAVRLDLMGATSALAGKGMTVSAVTVNGGAVAYTHTDNELLVPLASTPAVNTRARVVVRYSGIPATGLKIGNNRYGERTFFSDNWPDKARHWLPTIDHVGDKATSEFIVSAPAHYQVVSNGLQLESTDLPGGRRRTHWKNSVPISPWLYVLGVARFAMQRVDTFEGKPIETWVYAKDRDAGFADFATPTKDVLAYYSDYVGPFAYERLANIQSNSVSGGMEAASAILYSEGSVSGTGSVRWRNVIIHEIAHQWFGNAVTEADWDDVWLSEGFATYFTLLYIEHAYGRDEFVRGLQSSQNTVRSFAAKNPTYTIIHKNLSRMEDVTSSHTYQKGSWTLHMLRGVVGSAAFQRGIRAYYAAHFNGTATTADFRRAMEEASGQELGWFFDQWLYKPGNLKVDGSWTYDAAAKQVRITLNQTQTDGSLFAMPIEVGVYSKGQPTPVVERVRITGKTNVFTIPAPVAPDSVRLDPNMWVLMDATFAKK</sequence>
<evidence type="ECO:0000256" key="2">
    <source>
        <dbReference type="ARBA" id="ARBA00001947"/>
    </source>
</evidence>
<proteinExistence type="inferred from homology"/>
<keyword evidence="10" id="KW-0862">Zinc</keyword>
<evidence type="ECO:0000259" key="13">
    <source>
        <dbReference type="Pfam" id="PF17900"/>
    </source>
</evidence>
<dbReference type="SUPFAM" id="SSF55486">
    <property type="entry name" value="Metalloproteases ('zincins'), catalytic domain"/>
    <property type="match status" value="1"/>
</dbReference>
<evidence type="ECO:0000256" key="6">
    <source>
        <dbReference type="ARBA" id="ARBA00022438"/>
    </source>
</evidence>
<keyword evidence="15" id="KW-1185">Reference proteome</keyword>
<dbReference type="GO" id="GO:0005615">
    <property type="term" value="C:extracellular space"/>
    <property type="evidence" value="ECO:0007669"/>
    <property type="project" value="TreeGrafter"/>
</dbReference>
<dbReference type="GO" id="GO:0005737">
    <property type="term" value="C:cytoplasm"/>
    <property type="evidence" value="ECO:0007669"/>
    <property type="project" value="TreeGrafter"/>
</dbReference>
<dbReference type="STRING" id="1379270.GEMMAAP_18685"/>
<dbReference type="EC" id="3.4.11.2" evidence="4"/>
<keyword evidence="7" id="KW-0645">Protease</keyword>
<dbReference type="PANTHER" id="PTHR11533:SF174">
    <property type="entry name" value="PUROMYCIN-SENSITIVE AMINOPEPTIDASE-RELATED"/>
    <property type="match status" value="1"/>
</dbReference>
<dbReference type="KEGG" id="gph:GEMMAAP_18685"/>
<dbReference type="InterPro" id="IPR001930">
    <property type="entry name" value="Peptidase_M1"/>
</dbReference>
<feature type="domain" description="Aminopeptidase N-like N-terminal" evidence="13">
    <location>
        <begin position="21"/>
        <end position="197"/>
    </location>
</feature>
<dbReference type="CDD" id="cd09603">
    <property type="entry name" value="M1_APN_like"/>
    <property type="match status" value="1"/>
</dbReference>
<evidence type="ECO:0000256" key="9">
    <source>
        <dbReference type="ARBA" id="ARBA00022801"/>
    </source>
</evidence>
<dbReference type="Proteomes" id="UP000076404">
    <property type="component" value="Chromosome"/>
</dbReference>
<organism evidence="14 15">
    <name type="scientific">Gemmatimonas phototrophica</name>
    <dbReference type="NCBI Taxonomy" id="1379270"/>
    <lineage>
        <taxon>Bacteria</taxon>
        <taxon>Pseudomonadati</taxon>
        <taxon>Gemmatimonadota</taxon>
        <taxon>Gemmatimonadia</taxon>
        <taxon>Gemmatimonadales</taxon>
        <taxon>Gemmatimonadaceae</taxon>
        <taxon>Gemmatimonas</taxon>
    </lineage>
</organism>
<evidence type="ECO:0000256" key="1">
    <source>
        <dbReference type="ARBA" id="ARBA00000098"/>
    </source>
</evidence>
<dbReference type="InterPro" id="IPR050344">
    <property type="entry name" value="Peptidase_M1_aminopeptidases"/>
</dbReference>
<evidence type="ECO:0000313" key="15">
    <source>
        <dbReference type="Proteomes" id="UP000076404"/>
    </source>
</evidence>
<evidence type="ECO:0000256" key="7">
    <source>
        <dbReference type="ARBA" id="ARBA00022670"/>
    </source>
</evidence>
<dbReference type="PRINTS" id="PR00756">
    <property type="entry name" value="ALADIPTASE"/>
</dbReference>
<dbReference type="InterPro" id="IPR014782">
    <property type="entry name" value="Peptidase_M1_dom"/>
</dbReference>
<comment type="cofactor">
    <cofactor evidence="2">
        <name>Zn(2+)</name>
        <dbReference type="ChEBI" id="CHEBI:29105"/>
    </cofactor>
</comment>
<reference evidence="14 15" key="1">
    <citation type="journal article" date="2014" name="Proc. Natl. Acad. Sci. U.S.A.">
        <title>Functional type 2 photosynthetic reaction centers found in the rare bacterial phylum Gemmatimonadetes.</title>
        <authorList>
            <person name="Zeng Y."/>
            <person name="Feng F."/>
            <person name="Medova H."/>
            <person name="Dean J."/>
            <person name="Koblizek M."/>
        </authorList>
    </citation>
    <scope>NUCLEOTIDE SEQUENCE [LARGE SCALE GENOMIC DNA]</scope>
    <source>
        <strain evidence="14 15">AP64</strain>
    </source>
</reference>
<dbReference type="GO" id="GO:0008270">
    <property type="term" value="F:zinc ion binding"/>
    <property type="evidence" value="ECO:0007669"/>
    <property type="project" value="InterPro"/>
</dbReference>
<comment type="similarity">
    <text evidence="3">Belongs to the peptidase M1 family.</text>
</comment>
<dbReference type="InterPro" id="IPR045357">
    <property type="entry name" value="Aminopeptidase_N-like_N"/>
</dbReference>
<dbReference type="GO" id="GO:0070006">
    <property type="term" value="F:metalloaminopeptidase activity"/>
    <property type="evidence" value="ECO:0007669"/>
    <property type="project" value="TreeGrafter"/>
</dbReference>
<keyword evidence="9" id="KW-0378">Hydrolase</keyword>
<reference evidence="14 15" key="2">
    <citation type="journal article" date="2016" name="Environ. Microbiol. Rep.">
        <title>Metagenomic evidence for the presence of phototrophic Gemmatimonadetes bacteria in diverse environments.</title>
        <authorList>
            <person name="Zeng Y."/>
            <person name="Baumbach J."/>
            <person name="Barbosa E.G."/>
            <person name="Azevedo V."/>
            <person name="Zhang C."/>
            <person name="Koblizek M."/>
        </authorList>
    </citation>
    <scope>NUCLEOTIDE SEQUENCE [LARGE SCALE GENOMIC DNA]</scope>
    <source>
        <strain evidence="14 15">AP64</strain>
    </source>
</reference>
<dbReference type="InterPro" id="IPR027268">
    <property type="entry name" value="Peptidase_M4/M1_CTD_sf"/>
</dbReference>
<dbReference type="Pfam" id="PF17900">
    <property type="entry name" value="Peptidase_M1_N"/>
    <property type="match status" value="1"/>
</dbReference>
<evidence type="ECO:0000256" key="10">
    <source>
        <dbReference type="ARBA" id="ARBA00022833"/>
    </source>
</evidence>
<dbReference type="GO" id="GO:0043171">
    <property type="term" value="P:peptide catabolic process"/>
    <property type="evidence" value="ECO:0007669"/>
    <property type="project" value="TreeGrafter"/>
</dbReference>
<evidence type="ECO:0000256" key="4">
    <source>
        <dbReference type="ARBA" id="ARBA00012564"/>
    </source>
</evidence>
<keyword evidence="11" id="KW-0482">Metalloprotease</keyword>
<dbReference type="Gene3D" id="1.10.390.10">
    <property type="entry name" value="Neutral Protease Domain 2"/>
    <property type="match status" value="1"/>
</dbReference>
<evidence type="ECO:0000256" key="3">
    <source>
        <dbReference type="ARBA" id="ARBA00010136"/>
    </source>
</evidence>
<dbReference type="GO" id="GO:0006508">
    <property type="term" value="P:proteolysis"/>
    <property type="evidence" value="ECO:0007669"/>
    <property type="project" value="UniProtKB-KW"/>
</dbReference>
<evidence type="ECO:0000256" key="11">
    <source>
        <dbReference type="ARBA" id="ARBA00023049"/>
    </source>
</evidence>
<dbReference type="PANTHER" id="PTHR11533">
    <property type="entry name" value="PROTEASE M1 ZINC METALLOPROTEASE"/>
    <property type="match status" value="1"/>
</dbReference>
<protein>
    <recommendedName>
        <fullName evidence="5">Aminopeptidase N</fullName>
        <ecNumber evidence="4">3.4.11.2</ecNumber>
    </recommendedName>
</protein>
<dbReference type="GO" id="GO:0016020">
    <property type="term" value="C:membrane"/>
    <property type="evidence" value="ECO:0007669"/>
    <property type="project" value="TreeGrafter"/>
</dbReference>
<dbReference type="InterPro" id="IPR042097">
    <property type="entry name" value="Aminopeptidase_N-like_N_sf"/>
</dbReference>
<gene>
    <name evidence="14" type="ORF">GEMMAAP_18685</name>
</gene>
<accession>A0A143BP20</accession>
<evidence type="ECO:0000256" key="8">
    <source>
        <dbReference type="ARBA" id="ARBA00022723"/>
    </source>
</evidence>
<evidence type="ECO:0000256" key="5">
    <source>
        <dbReference type="ARBA" id="ARBA00015611"/>
    </source>
</evidence>
<dbReference type="eggNOG" id="COG0308">
    <property type="taxonomic scope" value="Bacteria"/>
</dbReference>
<dbReference type="Gene3D" id="2.60.40.1730">
    <property type="entry name" value="tricorn interacting facor f3 domain"/>
    <property type="match status" value="1"/>
</dbReference>
<dbReference type="Pfam" id="PF01433">
    <property type="entry name" value="Peptidase_M1"/>
    <property type="match status" value="1"/>
</dbReference>
<keyword evidence="8" id="KW-0479">Metal-binding</keyword>
<dbReference type="GO" id="GO:0042277">
    <property type="term" value="F:peptide binding"/>
    <property type="evidence" value="ECO:0007669"/>
    <property type="project" value="TreeGrafter"/>
</dbReference>